<dbReference type="RefSeq" id="WP_145282190.1">
    <property type="nucleotide sequence ID" value="NZ_CP036318.1"/>
</dbReference>
<protein>
    <recommendedName>
        <fullName evidence="4">Dockerin type I repeat protein</fullName>
    </recommendedName>
</protein>
<dbReference type="Proteomes" id="UP000316770">
    <property type="component" value="Chromosome"/>
</dbReference>
<sequence>MSHPLRLSRRRNSRNRCALQVEHLESRQLLAGLPLGATAADTGEYFLGRVAVTPVLIESDGSIDTSTQDWSEAEIAATLAKVTEGVQWWADTLDQLDTVHSLEFVIDDSFATTPYESPFEPIDRPSDDYQLWISQFLRDVGHADVDSLEQGIREFNDAQRQKLDTDWSFTIFVAASDPNGQFAAGGSFSTAFALPGGLFFVSPASRPASTFAHETGHIFYALDEYAGGASAYRTRGYYDSQNLNAINSNPDPGFVQEPSIMSGGTSLQTAYVNHTSSAATLALVGWQDSDGDGIFDVLDVPLTLWGSGRFDSTTGTYRFQGSAAAQALPNQNSTGLQNDITLNEISRIEYRIDAGDWLIASQPNAQTATLDLRIAIDVPFNQIEIRAIDQQTGITSNLFTGSSDLPATTESSAAIAGHVWLDRLNDSEFDAADPGVADVSIQIVDQLGQPVSLIQGVEPDDYPAAAIPATPGVTLSAVGTSISETISASVSQFATAGEQVFATFNTAQFRNSESWSSARDQIFQATFDEPVASVWIDATALASPSYARIEAYDASGELIHRITSDAIAVETSTTLQISTATRQIASIRAYGHAETSIALDNLRFGTETATSTDNLGTFSLNGLPDGQYRLEIETDRPEIYQVETPLIDIEVVDGVAQAFAAVRVTQLTSPWQNPADRYDVNASNSIEPLDALQILNEINRSGSRQLTASDIGSRYYDVNGDGMIAPIDVLQILNELQRNPADAGEWYADAGSEPQIGSQTDDDSAFAPFAAAVSARFQTADAATQVAEGEHEQATDKFFAALSSASFAGTMGQHPKAGQPVAPLNLEQFASPEETDEPKNSLESESGPLEPLIQPLQK</sequence>
<proteinExistence type="predicted"/>
<dbReference type="SUPFAM" id="SSF63446">
    <property type="entry name" value="Type I dockerin domain"/>
    <property type="match status" value="1"/>
</dbReference>
<dbReference type="Pfam" id="PF00404">
    <property type="entry name" value="Dockerin_1"/>
    <property type="match status" value="1"/>
</dbReference>
<evidence type="ECO:0008006" key="4">
    <source>
        <dbReference type="Google" id="ProtNLM"/>
    </source>
</evidence>
<gene>
    <name evidence="2" type="ORF">Mal33_05500</name>
</gene>
<dbReference type="InterPro" id="IPR036439">
    <property type="entry name" value="Dockerin_dom_sf"/>
</dbReference>
<accession>A0A518INE2</accession>
<evidence type="ECO:0000256" key="1">
    <source>
        <dbReference type="SAM" id="MobiDB-lite"/>
    </source>
</evidence>
<evidence type="ECO:0000313" key="2">
    <source>
        <dbReference type="EMBL" id="QDV54595.1"/>
    </source>
</evidence>
<dbReference type="GO" id="GO:0004553">
    <property type="term" value="F:hydrolase activity, hydrolyzing O-glycosyl compounds"/>
    <property type="evidence" value="ECO:0007669"/>
    <property type="project" value="InterPro"/>
</dbReference>
<name>A0A518INE2_9BACT</name>
<dbReference type="PROSITE" id="PS00018">
    <property type="entry name" value="EF_HAND_1"/>
    <property type="match status" value="1"/>
</dbReference>
<keyword evidence="3" id="KW-1185">Reference proteome</keyword>
<evidence type="ECO:0000313" key="3">
    <source>
        <dbReference type="Proteomes" id="UP000316770"/>
    </source>
</evidence>
<organism evidence="2 3">
    <name type="scientific">Rosistilla oblonga</name>
    <dbReference type="NCBI Taxonomy" id="2527990"/>
    <lineage>
        <taxon>Bacteria</taxon>
        <taxon>Pseudomonadati</taxon>
        <taxon>Planctomycetota</taxon>
        <taxon>Planctomycetia</taxon>
        <taxon>Pirellulales</taxon>
        <taxon>Pirellulaceae</taxon>
        <taxon>Rosistilla</taxon>
    </lineage>
</organism>
<dbReference type="EMBL" id="CP036318">
    <property type="protein sequence ID" value="QDV54595.1"/>
    <property type="molecule type" value="Genomic_DNA"/>
</dbReference>
<dbReference type="InterPro" id="IPR002105">
    <property type="entry name" value="Dockerin_1_rpt"/>
</dbReference>
<dbReference type="Gene3D" id="2.60.40.10">
    <property type="entry name" value="Immunoglobulins"/>
    <property type="match status" value="1"/>
</dbReference>
<dbReference type="AlphaFoldDB" id="A0A518INE2"/>
<dbReference type="InterPro" id="IPR018247">
    <property type="entry name" value="EF_Hand_1_Ca_BS"/>
</dbReference>
<dbReference type="Gene3D" id="1.10.1330.10">
    <property type="entry name" value="Dockerin domain"/>
    <property type="match status" value="1"/>
</dbReference>
<feature type="region of interest" description="Disordered" evidence="1">
    <location>
        <begin position="810"/>
        <end position="858"/>
    </location>
</feature>
<dbReference type="InterPro" id="IPR013783">
    <property type="entry name" value="Ig-like_fold"/>
</dbReference>
<dbReference type="GO" id="GO:0000272">
    <property type="term" value="P:polysaccharide catabolic process"/>
    <property type="evidence" value="ECO:0007669"/>
    <property type="project" value="InterPro"/>
</dbReference>
<reference evidence="2 3" key="1">
    <citation type="submission" date="2019-02" db="EMBL/GenBank/DDBJ databases">
        <title>Deep-cultivation of Planctomycetes and their phenomic and genomic characterization uncovers novel biology.</title>
        <authorList>
            <person name="Wiegand S."/>
            <person name="Jogler M."/>
            <person name="Boedeker C."/>
            <person name="Pinto D."/>
            <person name="Vollmers J."/>
            <person name="Rivas-Marin E."/>
            <person name="Kohn T."/>
            <person name="Peeters S.H."/>
            <person name="Heuer A."/>
            <person name="Rast P."/>
            <person name="Oberbeckmann S."/>
            <person name="Bunk B."/>
            <person name="Jeske O."/>
            <person name="Meyerdierks A."/>
            <person name="Storesund J.E."/>
            <person name="Kallscheuer N."/>
            <person name="Luecker S."/>
            <person name="Lage O.M."/>
            <person name="Pohl T."/>
            <person name="Merkel B.J."/>
            <person name="Hornburger P."/>
            <person name="Mueller R.-W."/>
            <person name="Bruemmer F."/>
            <person name="Labrenz M."/>
            <person name="Spormann A.M."/>
            <person name="Op den Camp H."/>
            <person name="Overmann J."/>
            <person name="Amann R."/>
            <person name="Jetten M.S.M."/>
            <person name="Mascher T."/>
            <person name="Medema M.H."/>
            <person name="Devos D.P."/>
            <person name="Kaster A.-K."/>
            <person name="Ovreas L."/>
            <person name="Rohde M."/>
            <person name="Galperin M.Y."/>
            <person name="Jogler C."/>
        </authorList>
    </citation>
    <scope>NUCLEOTIDE SEQUENCE [LARGE SCALE GENOMIC DNA]</scope>
    <source>
        <strain evidence="2 3">Mal33</strain>
    </source>
</reference>